<dbReference type="AlphaFoldDB" id="A0A4Y7TXS0"/>
<gene>
    <name evidence="5" type="ORF">FA13DRAFT_1785235</name>
</gene>
<proteinExistence type="predicted"/>
<dbReference type="InterPro" id="IPR012677">
    <property type="entry name" value="Nucleotide-bd_a/b_plait_sf"/>
</dbReference>
<dbReference type="Pfam" id="PF00076">
    <property type="entry name" value="RRM_1"/>
    <property type="match status" value="2"/>
</dbReference>
<protein>
    <recommendedName>
        <fullName evidence="4">RRM domain-containing protein</fullName>
    </recommendedName>
</protein>
<dbReference type="EMBL" id="QPFP01000002">
    <property type="protein sequence ID" value="TEB38965.1"/>
    <property type="molecule type" value="Genomic_DNA"/>
</dbReference>
<evidence type="ECO:0000256" key="3">
    <source>
        <dbReference type="SAM" id="MobiDB-lite"/>
    </source>
</evidence>
<keyword evidence="1 2" id="KW-0694">RNA-binding</keyword>
<reference evidence="5 6" key="1">
    <citation type="journal article" date="2019" name="Nat. Ecol. Evol.">
        <title>Megaphylogeny resolves global patterns of mushroom evolution.</title>
        <authorList>
            <person name="Varga T."/>
            <person name="Krizsan K."/>
            <person name="Foldi C."/>
            <person name="Dima B."/>
            <person name="Sanchez-Garcia M."/>
            <person name="Sanchez-Ramirez S."/>
            <person name="Szollosi G.J."/>
            <person name="Szarkandi J.G."/>
            <person name="Papp V."/>
            <person name="Albert L."/>
            <person name="Andreopoulos W."/>
            <person name="Angelini C."/>
            <person name="Antonin V."/>
            <person name="Barry K.W."/>
            <person name="Bougher N.L."/>
            <person name="Buchanan P."/>
            <person name="Buyck B."/>
            <person name="Bense V."/>
            <person name="Catcheside P."/>
            <person name="Chovatia M."/>
            <person name="Cooper J."/>
            <person name="Damon W."/>
            <person name="Desjardin D."/>
            <person name="Finy P."/>
            <person name="Geml J."/>
            <person name="Haridas S."/>
            <person name="Hughes K."/>
            <person name="Justo A."/>
            <person name="Karasinski D."/>
            <person name="Kautmanova I."/>
            <person name="Kiss B."/>
            <person name="Kocsube S."/>
            <person name="Kotiranta H."/>
            <person name="LaButti K.M."/>
            <person name="Lechner B.E."/>
            <person name="Liimatainen K."/>
            <person name="Lipzen A."/>
            <person name="Lukacs Z."/>
            <person name="Mihaltcheva S."/>
            <person name="Morgado L.N."/>
            <person name="Niskanen T."/>
            <person name="Noordeloos M.E."/>
            <person name="Ohm R.A."/>
            <person name="Ortiz-Santana B."/>
            <person name="Ovrebo C."/>
            <person name="Racz N."/>
            <person name="Riley R."/>
            <person name="Savchenko A."/>
            <person name="Shiryaev A."/>
            <person name="Soop K."/>
            <person name="Spirin V."/>
            <person name="Szebenyi C."/>
            <person name="Tomsovsky M."/>
            <person name="Tulloss R.E."/>
            <person name="Uehling J."/>
            <person name="Grigoriev I.V."/>
            <person name="Vagvolgyi C."/>
            <person name="Papp T."/>
            <person name="Martin F.M."/>
            <person name="Miettinen O."/>
            <person name="Hibbett D.S."/>
            <person name="Nagy L.G."/>
        </authorList>
    </citation>
    <scope>NUCLEOTIDE SEQUENCE [LARGE SCALE GENOMIC DNA]</scope>
    <source>
        <strain evidence="5 6">FP101781</strain>
    </source>
</reference>
<comment type="caution">
    <text evidence="5">The sequence shown here is derived from an EMBL/GenBank/DDBJ whole genome shotgun (WGS) entry which is preliminary data.</text>
</comment>
<keyword evidence="6" id="KW-1185">Reference proteome</keyword>
<feature type="compositionally biased region" description="Basic and acidic residues" evidence="3">
    <location>
        <begin position="34"/>
        <end position="44"/>
    </location>
</feature>
<dbReference type="InterPro" id="IPR000504">
    <property type="entry name" value="RRM_dom"/>
</dbReference>
<feature type="compositionally biased region" description="Basic residues" evidence="3">
    <location>
        <begin position="853"/>
        <end position="867"/>
    </location>
</feature>
<sequence>MSPQSFVPGQAWAAPSPVPSAPGQEEGAATCDPPSEKHEDKPSHDASVFVGSLPSNIDQTELTRLLSEHLSEYAEVKSIKVVRDSKGGICAFVQCENADAASNFIQNLHIAKPKPFMGRTLRFERARAFRTLLISYRAPSYAASEPVLGRANPIQTVHTLELPTAMRIWKAKGARFHHIAYNADAFTQDAKAAGEDTDTDDVRLHPLNFDEGAIKTMASYFGRVERITPFQYDESQLDLTKGPFGGSFTKAYPPPHDAPRSPVMDAGCWEVKWDFRDDCVSALMALRRVPHLTVTWAHQPSYSGWECRHPNYTHFPHAIQPTYMINPPFSSPSSLAAASPSFPNSSNSPANLFLGGSHESNIVASHSEQLTKHDIVHSSQVVNPLIDHGGGWSIWRPSTGTGPSQCPPGSYQLTQGYTGQETSDLPSTPKTPSTVYPLTPTSCTDDDKTFNYVPELQEVPTQRSIDPTSLFVGGLEIIGPSAWDEEKVRLHFAKYGGLQHVKLVRPPNGVTGFAFLKFDNIDGPARAVLEEHNRVCGTHVLRVRLRDCNPPRNPWKQGRGRGRLFHHNGPAYRKFHFLDRPNYKPQPQMHGGPSTDEHTLHDDSASPPPSDSEGSGNSPSPTPDLQKVEEPQRYREWYDELDAVAAQGHHSLSASPSMSMFPSPYPYMFHNVPCYGQPGPWMPPYVHQQAPYPVPYFNPYTVYPPVIHGPPSHPIPGAGEQGQFVHQPWASQGVAFPPPFYGLPGAQRPSTENTANTSPSLHSGSVPTSQAEHSGSGLLQPPPGLSPTKACPASDAHMNSRHPATNSVPTQPQALHTPRAFGQTADAVLEWCSSNAPWIPSASPHHDQDNNHQTHHRQQQHRTKRQNTRQAQGQAAFQGNRNSQYHQQHQHPRGPLAHQGQHAPPQANVRGNSSGPPPPPATNPMQQNQQSCVVPQEKQPPVWI</sequence>
<feature type="compositionally biased region" description="Basic and acidic residues" evidence="3">
    <location>
        <begin position="595"/>
        <end position="604"/>
    </location>
</feature>
<feature type="compositionally biased region" description="Polar residues" evidence="3">
    <location>
        <begin position="802"/>
        <end position="814"/>
    </location>
</feature>
<feature type="domain" description="RRM" evidence="4">
    <location>
        <begin position="46"/>
        <end position="128"/>
    </location>
</feature>
<feature type="domain" description="RRM" evidence="4">
    <location>
        <begin position="468"/>
        <end position="548"/>
    </location>
</feature>
<feature type="compositionally biased region" description="Polar residues" evidence="3">
    <location>
        <begin position="748"/>
        <end position="773"/>
    </location>
</feature>
<dbReference type="PROSITE" id="PS50102">
    <property type="entry name" value="RRM"/>
    <property type="match status" value="2"/>
</dbReference>
<dbReference type="STRING" id="71717.A0A4Y7TXS0"/>
<dbReference type="SMART" id="SM00360">
    <property type="entry name" value="RRM"/>
    <property type="match status" value="2"/>
</dbReference>
<feature type="region of interest" description="Disordered" evidence="3">
    <location>
        <begin position="1"/>
        <end position="51"/>
    </location>
</feature>
<dbReference type="InterPro" id="IPR035979">
    <property type="entry name" value="RBD_domain_sf"/>
</dbReference>
<dbReference type="OrthoDB" id="410044at2759"/>
<evidence type="ECO:0000256" key="1">
    <source>
        <dbReference type="ARBA" id="ARBA00022884"/>
    </source>
</evidence>
<dbReference type="SUPFAM" id="SSF54928">
    <property type="entry name" value="RNA-binding domain, RBD"/>
    <property type="match status" value="2"/>
</dbReference>
<dbReference type="Gene3D" id="3.30.70.330">
    <property type="match status" value="2"/>
</dbReference>
<name>A0A4Y7TXS0_COPMI</name>
<evidence type="ECO:0000256" key="2">
    <source>
        <dbReference type="PROSITE-ProRule" id="PRU00176"/>
    </source>
</evidence>
<feature type="region of interest" description="Disordered" evidence="3">
    <location>
        <begin position="580"/>
        <end position="629"/>
    </location>
</feature>
<feature type="region of interest" description="Disordered" evidence="3">
    <location>
        <begin position="839"/>
        <end position="944"/>
    </location>
</feature>
<dbReference type="PANTHER" id="PTHR10352">
    <property type="entry name" value="EUKARYOTIC TRANSLATION INITIATION FACTOR 3 SUBUNIT G"/>
    <property type="match status" value="1"/>
</dbReference>
<evidence type="ECO:0000259" key="4">
    <source>
        <dbReference type="PROSITE" id="PS50102"/>
    </source>
</evidence>
<feature type="region of interest" description="Disordered" evidence="3">
    <location>
        <begin position="740"/>
        <end position="814"/>
    </location>
</feature>
<organism evidence="5 6">
    <name type="scientific">Coprinellus micaceus</name>
    <name type="common">Glistening ink-cap mushroom</name>
    <name type="synonym">Coprinus micaceus</name>
    <dbReference type="NCBI Taxonomy" id="71717"/>
    <lineage>
        <taxon>Eukaryota</taxon>
        <taxon>Fungi</taxon>
        <taxon>Dikarya</taxon>
        <taxon>Basidiomycota</taxon>
        <taxon>Agaricomycotina</taxon>
        <taxon>Agaricomycetes</taxon>
        <taxon>Agaricomycetidae</taxon>
        <taxon>Agaricales</taxon>
        <taxon>Agaricineae</taxon>
        <taxon>Psathyrellaceae</taxon>
        <taxon>Coprinellus</taxon>
    </lineage>
</organism>
<dbReference type="Proteomes" id="UP000298030">
    <property type="component" value="Unassembled WGS sequence"/>
</dbReference>
<dbReference type="GO" id="GO:0003723">
    <property type="term" value="F:RNA binding"/>
    <property type="evidence" value="ECO:0007669"/>
    <property type="project" value="UniProtKB-UniRule"/>
</dbReference>
<evidence type="ECO:0000313" key="6">
    <source>
        <dbReference type="Proteomes" id="UP000298030"/>
    </source>
</evidence>
<evidence type="ECO:0000313" key="5">
    <source>
        <dbReference type="EMBL" id="TEB38965.1"/>
    </source>
</evidence>
<feature type="compositionally biased region" description="Polar residues" evidence="3">
    <location>
        <begin position="871"/>
        <end position="887"/>
    </location>
</feature>
<accession>A0A4Y7TXS0</accession>